<dbReference type="PANTHER" id="PTHR34978:SF3">
    <property type="entry name" value="SLR0241 PROTEIN"/>
    <property type="match status" value="1"/>
</dbReference>
<evidence type="ECO:0000256" key="1">
    <source>
        <dbReference type="SAM" id="Phobius"/>
    </source>
</evidence>
<feature type="transmembrane region" description="Helical" evidence="1">
    <location>
        <begin position="363"/>
        <end position="387"/>
    </location>
</feature>
<dbReference type="Proteomes" id="UP000681162">
    <property type="component" value="Unassembled WGS sequence"/>
</dbReference>
<dbReference type="InterPro" id="IPR052173">
    <property type="entry name" value="Beta-lactam_resp_regulator"/>
</dbReference>
<comment type="caution">
    <text evidence="3">The sequence shown here is derived from an EMBL/GenBank/DDBJ whole genome shotgun (WGS) entry which is preliminary data.</text>
</comment>
<keyword evidence="4" id="KW-1185">Reference proteome</keyword>
<name>A0A920CHJ9_9BACL</name>
<gene>
    <name evidence="3" type="ORF">J41TS12_16980</name>
</gene>
<protein>
    <recommendedName>
        <fullName evidence="2">Peptidase M56 domain-containing protein</fullName>
    </recommendedName>
</protein>
<dbReference type="AlphaFoldDB" id="A0A920CHJ9"/>
<organism evidence="3 4">
    <name type="scientific">Paenibacillus antibioticophila</name>
    <dbReference type="NCBI Taxonomy" id="1274374"/>
    <lineage>
        <taxon>Bacteria</taxon>
        <taxon>Bacillati</taxon>
        <taxon>Bacillota</taxon>
        <taxon>Bacilli</taxon>
        <taxon>Bacillales</taxon>
        <taxon>Paenibacillaceae</taxon>
        <taxon>Paenibacillus</taxon>
    </lineage>
</organism>
<dbReference type="Pfam" id="PF05569">
    <property type="entry name" value="Peptidase_M56"/>
    <property type="match status" value="1"/>
</dbReference>
<evidence type="ECO:0000259" key="2">
    <source>
        <dbReference type="Pfam" id="PF05569"/>
    </source>
</evidence>
<reference evidence="3 4" key="1">
    <citation type="submission" date="2021-03" db="EMBL/GenBank/DDBJ databases">
        <title>Antimicrobial resistance genes in bacteria isolated from Japanese honey, and their potential for conferring macrolide and lincosamide resistance in the American foulbrood pathogen Paenibacillus larvae.</title>
        <authorList>
            <person name="Okamoto M."/>
            <person name="Kumagai M."/>
            <person name="Kanamori H."/>
            <person name="Takamatsu D."/>
        </authorList>
    </citation>
    <scope>NUCLEOTIDE SEQUENCE [LARGE SCALE GENOMIC DNA]</scope>
    <source>
        <strain evidence="3 4">J41TS12</strain>
    </source>
</reference>
<keyword evidence="1" id="KW-0472">Membrane</keyword>
<dbReference type="PANTHER" id="PTHR34978">
    <property type="entry name" value="POSSIBLE SENSOR-TRANSDUCER PROTEIN BLAR"/>
    <property type="match status" value="1"/>
</dbReference>
<feature type="domain" description="Peptidase M56" evidence="2">
    <location>
        <begin position="16"/>
        <end position="313"/>
    </location>
</feature>
<sequence>MNGVTMLLSMLFLKGLELTLAGSVIAFLLLLIRRYGSKRLGPRIMCWLWTILLLKLLLPVSWSGMVSLENWTDPYLYDARYGADKMVTEAGKVWSGLRDHLLPQEKGWMAYSPMRMYQNGQELQVQMPAVKQELVNSLQAQTSMMQSQTVMAILWITGAVGVWCWRHWKSRGIRRWITMSVPFKSDELDLLLEDCRKEVNVRRPVRLMRSALPYPALHGWFRPVILLPYESMTLYGKEEMRLILLHELWHYKQRDILMFLLARFLRLVHWFNPLIRLALKRFEEDLEIRCDWRVLRQLEREEGLSYGLLLVRQGELNGGGALSSGPGLPLLTGASGISHRVSHVSTFLKRPHGKANVQRPWRILLEIGSAFMLALVLLPSSNLYGLLCQEQTPTLYAYWLEEGANPRDKDVISSMTAQMIGMTGSAVGDSPVRLVYQSPFEADAFQHTWNRLHLLIESEERPWPIQVDVRPIRATIHEQGLSSGNVLLMLHYPYRPIKYWAFSSGKKMMSDVPSLELLDSMKLY</sequence>
<keyword evidence="1" id="KW-1133">Transmembrane helix</keyword>
<keyword evidence="1" id="KW-0812">Transmembrane</keyword>
<proteinExistence type="predicted"/>
<evidence type="ECO:0000313" key="3">
    <source>
        <dbReference type="EMBL" id="GIO36837.1"/>
    </source>
</evidence>
<feature type="transmembrane region" description="Helical" evidence="1">
    <location>
        <begin position="145"/>
        <end position="165"/>
    </location>
</feature>
<dbReference type="EMBL" id="BORR01000005">
    <property type="protein sequence ID" value="GIO36837.1"/>
    <property type="molecule type" value="Genomic_DNA"/>
</dbReference>
<feature type="transmembrane region" description="Helical" evidence="1">
    <location>
        <begin position="6"/>
        <end position="32"/>
    </location>
</feature>
<accession>A0A920CHJ9</accession>
<dbReference type="CDD" id="cd07341">
    <property type="entry name" value="M56_BlaR1_MecR1_like"/>
    <property type="match status" value="1"/>
</dbReference>
<dbReference type="InterPro" id="IPR008756">
    <property type="entry name" value="Peptidase_M56"/>
</dbReference>
<feature type="transmembrane region" description="Helical" evidence="1">
    <location>
        <begin position="44"/>
        <end position="62"/>
    </location>
</feature>
<evidence type="ECO:0000313" key="4">
    <source>
        <dbReference type="Proteomes" id="UP000681162"/>
    </source>
</evidence>